<feature type="non-terminal residue" evidence="11">
    <location>
        <position position="398"/>
    </location>
</feature>
<feature type="transmembrane region" description="Helical" evidence="10">
    <location>
        <begin position="248"/>
        <end position="273"/>
    </location>
</feature>
<dbReference type="EMBL" id="BTSX01000003">
    <property type="protein sequence ID" value="GMS90852.1"/>
    <property type="molecule type" value="Genomic_DNA"/>
</dbReference>
<protein>
    <recommendedName>
        <fullName evidence="7">Adenosine 3'-phospho 5'-phosphosulfate transporter 2</fullName>
    </recommendedName>
    <alternativeName>
        <fullName evidence="8">PAPS transporter 2</fullName>
    </alternativeName>
    <alternativeName>
        <fullName evidence="9">Solute carrier family 35 member B3 homolog</fullName>
    </alternativeName>
</protein>
<evidence type="ECO:0000256" key="5">
    <source>
        <dbReference type="ARBA" id="ARBA00022989"/>
    </source>
</evidence>
<evidence type="ECO:0000256" key="7">
    <source>
        <dbReference type="ARBA" id="ARBA00039669"/>
    </source>
</evidence>
<comment type="subcellular location">
    <subcellularLocation>
        <location evidence="1">Golgi apparatus membrane</location>
        <topology evidence="1">Multi-pass membrane protein</topology>
    </subcellularLocation>
</comment>
<keyword evidence="6 10" id="KW-0472">Membrane</keyword>
<evidence type="ECO:0000256" key="6">
    <source>
        <dbReference type="ARBA" id="ARBA00023136"/>
    </source>
</evidence>
<keyword evidence="4 10" id="KW-0812">Transmembrane</keyword>
<dbReference type="AlphaFoldDB" id="A0AAV5T5J5"/>
<evidence type="ECO:0000256" key="8">
    <source>
        <dbReference type="ARBA" id="ARBA00041866"/>
    </source>
</evidence>
<feature type="transmembrane region" description="Helical" evidence="10">
    <location>
        <begin position="180"/>
        <end position="199"/>
    </location>
</feature>
<dbReference type="GO" id="GO:0005789">
    <property type="term" value="C:endoplasmic reticulum membrane"/>
    <property type="evidence" value="ECO:0007669"/>
    <property type="project" value="TreeGrafter"/>
</dbReference>
<comment type="caution">
    <text evidence="11">The sequence shown here is derived from an EMBL/GenBank/DDBJ whole genome shotgun (WGS) entry which is preliminary data.</text>
</comment>
<keyword evidence="12" id="KW-1185">Reference proteome</keyword>
<feature type="transmembrane region" description="Helical" evidence="10">
    <location>
        <begin position="279"/>
        <end position="300"/>
    </location>
</feature>
<evidence type="ECO:0000256" key="10">
    <source>
        <dbReference type="SAM" id="Phobius"/>
    </source>
</evidence>
<dbReference type="PANTHER" id="PTHR10778">
    <property type="entry name" value="SOLUTE CARRIER FAMILY 35 MEMBER B"/>
    <property type="match status" value="1"/>
</dbReference>
<dbReference type="Proteomes" id="UP001432027">
    <property type="component" value="Unassembled WGS sequence"/>
</dbReference>
<dbReference type="InterPro" id="IPR013657">
    <property type="entry name" value="SCL35B1-4/HUT1"/>
</dbReference>
<feature type="transmembrane region" description="Helical" evidence="10">
    <location>
        <begin position="61"/>
        <end position="82"/>
    </location>
</feature>
<evidence type="ECO:0000256" key="2">
    <source>
        <dbReference type="ARBA" id="ARBA00010694"/>
    </source>
</evidence>
<name>A0AAV5T5J5_9BILA</name>
<accession>A0AAV5T5J5</accession>
<keyword evidence="3" id="KW-0813">Transport</keyword>
<comment type="similarity">
    <text evidence="2">Belongs to the nucleotide-sugar transporter family. SLC35B subfamily.</text>
</comment>
<feature type="non-terminal residue" evidence="11">
    <location>
        <position position="1"/>
    </location>
</feature>
<organism evidence="11 12">
    <name type="scientific">Pristionchus entomophagus</name>
    <dbReference type="NCBI Taxonomy" id="358040"/>
    <lineage>
        <taxon>Eukaryota</taxon>
        <taxon>Metazoa</taxon>
        <taxon>Ecdysozoa</taxon>
        <taxon>Nematoda</taxon>
        <taxon>Chromadorea</taxon>
        <taxon>Rhabditida</taxon>
        <taxon>Rhabditina</taxon>
        <taxon>Diplogasteromorpha</taxon>
        <taxon>Diplogasteroidea</taxon>
        <taxon>Neodiplogasteridae</taxon>
        <taxon>Pristionchus</taxon>
    </lineage>
</organism>
<evidence type="ECO:0000313" key="11">
    <source>
        <dbReference type="EMBL" id="GMS90852.1"/>
    </source>
</evidence>
<proteinExistence type="inferred from homology"/>
<dbReference type="Pfam" id="PF08449">
    <property type="entry name" value="UAA"/>
    <property type="match status" value="1"/>
</dbReference>
<dbReference type="GO" id="GO:0046964">
    <property type="term" value="F:3'-phosphoadenosine 5'-phosphosulfate transmembrane transporter activity"/>
    <property type="evidence" value="ECO:0007669"/>
    <property type="project" value="TreeGrafter"/>
</dbReference>
<feature type="transmembrane region" description="Helical" evidence="10">
    <location>
        <begin position="334"/>
        <end position="352"/>
    </location>
</feature>
<evidence type="ECO:0000256" key="3">
    <source>
        <dbReference type="ARBA" id="ARBA00022448"/>
    </source>
</evidence>
<feature type="transmembrane region" description="Helical" evidence="10">
    <location>
        <begin position="211"/>
        <end position="228"/>
    </location>
</feature>
<reference evidence="11" key="1">
    <citation type="submission" date="2023-10" db="EMBL/GenBank/DDBJ databases">
        <title>Genome assembly of Pristionchus species.</title>
        <authorList>
            <person name="Yoshida K."/>
            <person name="Sommer R.J."/>
        </authorList>
    </citation>
    <scope>NUCLEOTIDE SEQUENCE</scope>
    <source>
        <strain evidence="11">RS0144</strain>
    </source>
</reference>
<feature type="transmembrane region" description="Helical" evidence="10">
    <location>
        <begin position="307"/>
        <end position="328"/>
    </location>
</feature>
<gene>
    <name evidence="11" type="ORF">PENTCL1PPCAC_13027</name>
</gene>
<evidence type="ECO:0000256" key="1">
    <source>
        <dbReference type="ARBA" id="ARBA00004653"/>
    </source>
</evidence>
<dbReference type="PANTHER" id="PTHR10778:SF8">
    <property type="entry name" value="ADENOSINE 3'-PHOSPHO 5'-PHOSPHOSULFATE TRANSPORTER 2"/>
    <property type="match status" value="1"/>
</dbReference>
<feature type="transmembrane region" description="Helical" evidence="10">
    <location>
        <begin position="128"/>
        <end position="150"/>
    </location>
</feature>
<sequence length="398" mass="44877">SVPVHLSGCHVVSVTSADEDVRLDDVSVEDGRKMLLPRTVKDPPPEQIHLVGFNITHLPKWLQFILLCLAIFIFYVGYGYMQELMFLLPGMRPFGWYLTLLQFVIYSTCGYLEGAMYHDTERKLPMRIYAVLAFFTVATMGLSNASIGYLNYPTQVIFKCCKLIPVLIGGMIIQGKRYGLLDISAAIMMSIGLIMFTLADSAVSPMFDPRGYVMICGALLADAVIGNLQEKNMKKYGGSSNEMVLYSYSIGAAYIFVLTLISGEFFEAFAFFLEHPWKTYGYGLVFGFLGYLGVNVVLTLVKVAGALMAVTVTTFRKALTITLSFIMFSKPFTLDYLWAGMVIMLAIYLNLYSKNKKKWDTYIVAVWRREMDRMRAFLCVSNAKEDSSFDQIIRTKEV</sequence>
<evidence type="ECO:0000256" key="4">
    <source>
        <dbReference type="ARBA" id="ARBA00022692"/>
    </source>
</evidence>
<evidence type="ECO:0000313" key="12">
    <source>
        <dbReference type="Proteomes" id="UP001432027"/>
    </source>
</evidence>
<dbReference type="GO" id="GO:0000139">
    <property type="term" value="C:Golgi membrane"/>
    <property type="evidence" value="ECO:0007669"/>
    <property type="project" value="UniProtKB-SubCell"/>
</dbReference>
<keyword evidence="5 10" id="KW-1133">Transmembrane helix</keyword>
<evidence type="ECO:0000256" key="9">
    <source>
        <dbReference type="ARBA" id="ARBA00042729"/>
    </source>
</evidence>
<feature type="transmembrane region" description="Helical" evidence="10">
    <location>
        <begin position="94"/>
        <end position="116"/>
    </location>
</feature>